<dbReference type="eggNOG" id="COG5551">
    <property type="taxonomic scope" value="Bacteria"/>
</dbReference>
<proteinExistence type="predicted"/>
<evidence type="ECO:0000313" key="2">
    <source>
        <dbReference type="EMBL" id="EIM64411.1"/>
    </source>
</evidence>
<accession>I5B4J8</accession>
<dbReference type="HOGENOM" id="CLU_050021_0_0_7"/>
<dbReference type="RefSeq" id="WP_004073962.1">
    <property type="nucleotide sequence ID" value="NZ_CM001488.1"/>
</dbReference>
<dbReference type="EMBL" id="CM001488">
    <property type="protein sequence ID" value="EIM64411.1"/>
    <property type="molecule type" value="Genomic_DNA"/>
</dbReference>
<evidence type="ECO:0000313" key="3">
    <source>
        <dbReference type="Proteomes" id="UP000005778"/>
    </source>
</evidence>
<dbReference type="STRING" id="879212.DespoDRAFT_02565"/>
<dbReference type="Proteomes" id="UP000005778">
    <property type="component" value="Chromosome"/>
</dbReference>
<organism evidence="2 3">
    <name type="scientific">Desulfobacter postgatei 2ac9</name>
    <dbReference type="NCBI Taxonomy" id="879212"/>
    <lineage>
        <taxon>Bacteria</taxon>
        <taxon>Pseudomonadati</taxon>
        <taxon>Thermodesulfobacteriota</taxon>
        <taxon>Desulfobacteria</taxon>
        <taxon>Desulfobacterales</taxon>
        <taxon>Desulfobacteraceae</taxon>
        <taxon>Desulfobacter</taxon>
    </lineage>
</organism>
<name>I5B4J8_9BACT</name>
<dbReference type="AlphaFoldDB" id="I5B4J8"/>
<protein>
    <recommendedName>
        <fullName evidence="1">CRISPR-associated protein Cas6 C-terminal domain-containing protein</fullName>
    </recommendedName>
</protein>
<keyword evidence="3" id="KW-1185">Reference proteome</keyword>
<dbReference type="Gene3D" id="3.30.70.1900">
    <property type="match status" value="1"/>
</dbReference>
<sequence length="444" mass="49834">MLIKEHPELFPPEIAFGYKMKEIRVSKKLNLKIRRIVIAGVSYTIRPSFAMPYMTGFVKDVDEKHTRLLGEKTYIATTTGSKLSFRVFHERALSLHGNFKNFFQANFFEKPPTSSADRVNGKKIKSKGLYTPMKFGKYLFHITLTRDAVLPAYKGSTFRGLLGHALKRTVCALKNQTCATCILRQNCTYALVFETAHALPAPENAKISAPPHPMVLEPPLTEKREFAAGDTLACGMVLFGDLNRNLPYFIYAFDQMGRIGLGKSLNGTRAGFTLESVTFGDETVYSKEDGRVTLPDILPALDLTPDQDENPEHVTLKLQTPFRISTDTGQAPNLPFDLLMRSLIRRCTALFNTYGDGEPPLNYPELVKKACRVNLTDNSLAWFDWQRYSSRQEAKMYMGGLLGQVTYQGDLGPFLPFLRMAQTVHAGKNTAFGLGKIDLETMNK</sequence>
<dbReference type="Pfam" id="PF10040">
    <property type="entry name" value="CRISPR_Cas6"/>
    <property type="match status" value="1"/>
</dbReference>
<gene>
    <name evidence="2" type="ORF">DespoDRAFT_02565</name>
</gene>
<evidence type="ECO:0000259" key="1">
    <source>
        <dbReference type="Pfam" id="PF10040"/>
    </source>
</evidence>
<reference evidence="2 3" key="1">
    <citation type="submission" date="2011-09" db="EMBL/GenBank/DDBJ databases">
        <authorList>
            <consortium name="US DOE Joint Genome Institute (JGI-PGF)"/>
            <person name="Lucas S."/>
            <person name="Han J."/>
            <person name="Lapidus A."/>
            <person name="Cheng J.-F."/>
            <person name="Goodwin L."/>
            <person name="Pitluck S."/>
            <person name="Peters L."/>
            <person name="Land M.L."/>
            <person name="Hauser L."/>
            <person name="Orellana R."/>
            <person name="Lovley D."/>
            <person name="Woyke T.J."/>
        </authorList>
    </citation>
    <scope>NUCLEOTIDE SEQUENCE [LARGE SCALE GENOMIC DNA]</scope>
    <source>
        <strain evidence="2 3">2ac9</strain>
    </source>
</reference>
<reference evidence="2 3" key="2">
    <citation type="submission" date="2012-02" db="EMBL/GenBank/DDBJ databases">
        <title>Improved High-Quality Draft sequence of Desulfobacter postgatei 2ac9.</title>
        <authorList>
            <consortium name="US DOE Joint Genome Institute"/>
            <person name="Lucas S."/>
            <person name="Han J."/>
            <person name="Lapidus A."/>
            <person name="Cheng J.-F."/>
            <person name="Goodwin L."/>
            <person name="Pitluck S."/>
            <person name="Peters L."/>
            <person name="Ovchinnikova G."/>
            <person name="Held B."/>
            <person name="Detter J.C."/>
            <person name="Han C."/>
            <person name="Tapia R."/>
            <person name="Land M."/>
            <person name="Hauser L."/>
            <person name="Kyrpides N."/>
            <person name="Ivanova N."/>
            <person name="Pagani I."/>
            <person name="Orellana R."/>
            <person name="Lovley D."/>
            <person name="Woyke T."/>
        </authorList>
    </citation>
    <scope>NUCLEOTIDE SEQUENCE [LARGE SCALE GENOMIC DNA]</scope>
    <source>
        <strain evidence="2 3">2ac9</strain>
    </source>
</reference>
<feature type="domain" description="CRISPR-associated protein Cas6 C-terminal" evidence="1">
    <location>
        <begin position="316"/>
        <end position="437"/>
    </location>
</feature>
<dbReference type="InterPro" id="IPR019267">
    <property type="entry name" value="CRISPR-assoc_Cas6_C"/>
</dbReference>